<evidence type="ECO:0000256" key="10">
    <source>
        <dbReference type="ARBA" id="ARBA00032441"/>
    </source>
</evidence>
<dbReference type="HOGENOM" id="CLU_087829_3_3_4"/>
<dbReference type="Proteomes" id="UP000001235">
    <property type="component" value="Chromosome"/>
</dbReference>
<dbReference type="STRING" id="395494.Galf_0795"/>
<dbReference type="eggNOG" id="COG0802">
    <property type="taxonomic scope" value="Bacteria"/>
</dbReference>
<evidence type="ECO:0000256" key="5">
    <source>
        <dbReference type="ARBA" id="ARBA00022694"/>
    </source>
</evidence>
<dbReference type="Gene3D" id="3.40.50.300">
    <property type="entry name" value="P-loop containing nucleotide triphosphate hydrolases"/>
    <property type="match status" value="1"/>
</dbReference>
<dbReference type="AlphaFoldDB" id="D9SDS4"/>
<dbReference type="PANTHER" id="PTHR33540">
    <property type="entry name" value="TRNA THREONYLCARBAMOYLADENOSINE BIOSYNTHESIS PROTEIN TSAE"/>
    <property type="match status" value="1"/>
</dbReference>
<evidence type="ECO:0000256" key="9">
    <source>
        <dbReference type="ARBA" id="ARBA00022842"/>
    </source>
</evidence>
<keyword evidence="7" id="KW-0547">Nucleotide-binding</keyword>
<accession>D9SDS4</accession>
<gene>
    <name evidence="11" type="ordered locus">Galf_0795</name>
</gene>
<evidence type="ECO:0000256" key="8">
    <source>
        <dbReference type="ARBA" id="ARBA00022840"/>
    </source>
</evidence>
<keyword evidence="6" id="KW-0479">Metal-binding</keyword>
<dbReference type="GO" id="GO:0002949">
    <property type="term" value="P:tRNA threonylcarbamoyladenosine modification"/>
    <property type="evidence" value="ECO:0007669"/>
    <property type="project" value="InterPro"/>
</dbReference>
<name>D9SDS4_GALCS</name>
<dbReference type="KEGG" id="gca:Galf_0795"/>
<keyword evidence="12" id="KW-1185">Reference proteome</keyword>
<dbReference type="GO" id="GO:0046872">
    <property type="term" value="F:metal ion binding"/>
    <property type="evidence" value="ECO:0007669"/>
    <property type="project" value="UniProtKB-KW"/>
</dbReference>
<keyword evidence="4" id="KW-0963">Cytoplasm</keyword>
<proteinExistence type="inferred from homology"/>
<evidence type="ECO:0000256" key="3">
    <source>
        <dbReference type="ARBA" id="ARBA00019010"/>
    </source>
</evidence>
<keyword evidence="5" id="KW-0819">tRNA processing</keyword>
<dbReference type="InterPro" id="IPR003442">
    <property type="entry name" value="T6A_TsaE"/>
</dbReference>
<evidence type="ECO:0000313" key="12">
    <source>
        <dbReference type="Proteomes" id="UP000001235"/>
    </source>
</evidence>
<protein>
    <recommendedName>
        <fullName evidence="3">tRNA threonylcarbamoyladenosine biosynthesis protein TsaE</fullName>
    </recommendedName>
    <alternativeName>
        <fullName evidence="10">t(6)A37 threonylcarbamoyladenosine biosynthesis protein TsaE</fullName>
    </alternativeName>
</protein>
<organism evidence="11 12">
    <name type="scientific">Gallionella capsiferriformans (strain ES-2)</name>
    <name type="common">Gallionella ferruginea capsiferriformans (strain ES-2)</name>
    <dbReference type="NCBI Taxonomy" id="395494"/>
    <lineage>
        <taxon>Bacteria</taxon>
        <taxon>Pseudomonadati</taxon>
        <taxon>Pseudomonadota</taxon>
        <taxon>Betaproteobacteria</taxon>
        <taxon>Nitrosomonadales</taxon>
        <taxon>Gallionellaceae</taxon>
        <taxon>Gallionella</taxon>
    </lineage>
</organism>
<evidence type="ECO:0000256" key="7">
    <source>
        <dbReference type="ARBA" id="ARBA00022741"/>
    </source>
</evidence>
<evidence type="ECO:0000256" key="1">
    <source>
        <dbReference type="ARBA" id="ARBA00004496"/>
    </source>
</evidence>
<comment type="similarity">
    <text evidence="2">Belongs to the TsaE family.</text>
</comment>
<sequence>MVIHLQGDLGAGKTCLVRGILNALGYTGRVKSPTYTLLEPYHAGGLDLRHFDLYRLQDEYEWEAAGFRDEFDGHNILLIEWPEKAPVPPADLLIELEILPQGRLARLTGNTAMGHACLKQL</sequence>
<dbReference type="EMBL" id="CP002159">
    <property type="protein sequence ID" value="ADL54831.1"/>
    <property type="molecule type" value="Genomic_DNA"/>
</dbReference>
<dbReference type="SUPFAM" id="SSF52540">
    <property type="entry name" value="P-loop containing nucleoside triphosphate hydrolases"/>
    <property type="match status" value="1"/>
</dbReference>
<dbReference type="PANTHER" id="PTHR33540:SF2">
    <property type="entry name" value="TRNA THREONYLCARBAMOYLADENOSINE BIOSYNTHESIS PROTEIN TSAE"/>
    <property type="match status" value="1"/>
</dbReference>
<keyword evidence="9" id="KW-0460">Magnesium</keyword>
<evidence type="ECO:0000256" key="2">
    <source>
        <dbReference type="ARBA" id="ARBA00007599"/>
    </source>
</evidence>
<evidence type="ECO:0000313" key="11">
    <source>
        <dbReference type="EMBL" id="ADL54831.1"/>
    </source>
</evidence>
<evidence type="ECO:0000256" key="6">
    <source>
        <dbReference type="ARBA" id="ARBA00022723"/>
    </source>
</evidence>
<keyword evidence="8" id="KW-0067">ATP-binding</keyword>
<evidence type="ECO:0000256" key="4">
    <source>
        <dbReference type="ARBA" id="ARBA00022490"/>
    </source>
</evidence>
<dbReference type="InterPro" id="IPR027417">
    <property type="entry name" value="P-loop_NTPase"/>
</dbReference>
<reference evidence="11" key="1">
    <citation type="submission" date="2010-08" db="EMBL/GenBank/DDBJ databases">
        <title>Complete sequence of Gallionella capsiferriformans ES-2.</title>
        <authorList>
            <consortium name="US DOE Joint Genome Institute"/>
            <person name="Lucas S."/>
            <person name="Copeland A."/>
            <person name="Lapidus A."/>
            <person name="Cheng J.-F."/>
            <person name="Bruce D."/>
            <person name="Goodwin L."/>
            <person name="Pitluck S."/>
            <person name="Chertkov O."/>
            <person name="Davenport K.W."/>
            <person name="Detter J.C."/>
            <person name="Han C."/>
            <person name="Tapia R."/>
            <person name="Land M."/>
            <person name="Hauser L."/>
            <person name="Chang Y.-J."/>
            <person name="Jeffries C."/>
            <person name="Kyrpides N."/>
            <person name="Ivanova N."/>
            <person name="Mikhailova N."/>
            <person name="Shelobolina E.S."/>
            <person name="Picardal F."/>
            <person name="Roden E."/>
            <person name="Emerson D."/>
            <person name="Woyke T."/>
        </authorList>
    </citation>
    <scope>NUCLEOTIDE SEQUENCE [LARGE SCALE GENOMIC DNA]</scope>
    <source>
        <strain evidence="11">ES-2</strain>
    </source>
</reference>
<dbReference type="GO" id="GO:0005737">
    <property type="term" value="C:cytoplasm"/>
    <property type="evidence" value="ECO:0007669"/>
    <property type="project" value="UniProtKB-SubCell"/>
</dbReference>
<dbReference type="NCBIfam" id="TIGR00150">
    <property type="entry name" value="T6A_YjeE"/>
    <property type="match status" value="1"/>
</dbReference>
<dbReference type="Pfam" id="PF02367">
    <property type="entry name" value="TsaE"/>
    <property type="match status" value="1"/>
</dbReference>
<comment type="subcellular location">
    <subcellularLocation>
        <location evidence="1">Cytoplasm</location>
    </subcellularLocation>
</comment>
<dbReference type="GO" id="GO:0005524">
    <property type="term" value="F:ATP binding"/>
    <property type="evidence" value="ECO:0007669"/>
    <property type="project" value="UniProtKB-KW"/>
</dbReference>